<evidence type="ECO:0000256" key="8">
    <source>
        <dbReference type="ARBA" id="ARBA00022840"/>
    </source>
</evidence>
<dbReference type="GO" id="GO:0016020">
    <property type="term" value="C:membrane"/>
    <property type="evidence" value="ECO:0007669"/>
    <property type="project" value="UniProtKB-SubCell"/>
</dbReference>
<dbReference type="Pfam" id="PF00512">
    <property type="entry name" value="HisKA"/>
    <property type="match status" value="1"/>
</dbReference>
<dbReference type="InterPro" id="IPR004358">
    <property type="entry name" value="Sig_transdc_His_kin-like_C"/>
</dbReference>
<dbReference type="InterPro" id="IPR000014">
    <property type="entry name" value="PAS"/>
</dbReference>
<keyword evidence="10" id="KW-0472">Membrane</keyword>
<dbReference type="OrthoDB" id="8477705at2"/>
<dbReference type="PANTHER" id="PTHR43711">
    <property type="entry name" value="TWO-COMPONENT HISTIDINE KINASE"/>
    <property type="match status" value="1"/>
</dbReference>
<dbReference type="CDD" id="cd00130">
    <property type="entry name" value="PAS"/>
    <property type="match status" value="2"/>
</dbReference>
<dbReference type="NCBIfam" id="TIGR00229">
    <property type="entry name" value="sensory_box"/>
    <property type="match status" value="2"/>
</dbReference>
<evidence type="ECO:0000256" key="1">
    <source>
        <dbReference type="ARBA" id="ARBA00000085"/>
    </source>
</evidence>
<sequence length="673" mass="74511">MGNREQALALLAGSHSGTDFFSTAAEAVCIGFGCEFVGIGLLSKDGSDIVLLAQFSSDGVELPKSYKLASSPCADLFQRPPEESYGFVPDGLAEAFPDSDTVSLLSACSFRGQVFYDENGKPVGHVFAVSRSAVEDSPDDEAFFRLVSQRVGAEYVRMRAQQRLQINQRRYDLAVSQAGVWDWDLVNDTVYFSPRFSEMLGFDRPNFDKLARRFLLHLVHEEQRDEYQAGLKAHFEEPAQPYNAELRLLTARHGHRWFHARGQSMVGDDGKPTRFAGILTEIEDRKRAEVQLRESKRRLSEAHRMAGVGSWVAYPGDAIMEWQESAGTLFGDLHGQEITTDQFLARVHEEDRLSVEIALDHCLRRGLAFDLVHRFQTPDGGRRWLHQHAEPELNAAGDVISVKGSTVDVTKLKQAEESLRRAKEEAEYANRAKSEFLANMSHELRTPLNAVIGFGSLLSQEVYGVHSDSRYQEYAEDICASGQHLLDLINDILDVARIEAGSMDLEEYELDLKGINATCLKLVGGRATKANLTIETKVDPVGLRLYADGRRVKQILINLLSNSVKFTPSGGSITVVWSLESECVILEVIDTGVGIDEKILPRLFEPFSRGEDSLTREYEGTGLGLSLVRKLTLLHDGDVVVKSKPGAGTTVRVSFPSERTIMPNVALASAASG</sequence>
<dbReference type="InterPro" id="IPR013655">
    <property type="entry name" value="PAS_fold_3"/>
</dbReference>
<dbReference type="SUPFAM" id="SSF47384">
    <property type="entry name" value="Homodimeric domain of signal transducing histidine kinase"/>
    <property type="match status" value="1"/>
</dbReference>
<dbReference type="PANTHER" id="PTHR43711:SF26">
    <property type="entry name" value="SENSOR HISTIDINE KINASE RCSC"/>
    <property type="match status" value="1"/>
</dbReference>
<evidence type="ECO:0000256" key="2">
    <source>
        <dbReference type="ARBA" id="ARBA00004370"/>
    </source>
</evidence>
<reference evidence="14" key="1">
    <citation type="submission" date="2019-01" db="EMBL/GenBank/DDBJ databases">
        <title>Gri0909 isolated from a small marine red alga.</title>
        <authorList>
            <person name="Kim J."/>
            <person name="Jeong S.E."/>
            <person name="Jeon C.O."/>
        </authorList>
    </citation>
    <scope>NUCLEOTIDE SEQUENCE [LARGE SCALE GENOMIC DNA]</scope>
    <source>
        <strain evidence="14">Gri0909</strain>
    </source>
</reference>
<evidence type="ECO:0000259" key="11">
    <source>
        <dbReference type="PROSITE" id="PS50109"/>
    </source>
</evidence>
<gene>
    <name evidence="13" type="ORF">EOI86_17210</name>
</gene>
<dbReference type="CDD" id="cd00082">
    <property type="entry name" value="HisKA"/>
    <property type="match status" value="1"/>
</dbReference>
<evidence type="ECO:0000256" key="7">
    <source>
        <dbReference type="ARBA" id="ARBA00022777"/>
    </source>
</evidence>
<organism evidence="13 14">
    <name type="scientific">Hwanghaeella grinnelliae</name>
    <dbReference type="NCBI Taxonomy" id="2500179"/>
    <lineage>
        <taxon>Bacteria</taxon>
        <taxon>Pseudomonadati</taxon>
        <taxon>Pseudomonadota</taxon>
        <taxon>Alphaproteobacteria</taxon>
        <taxon>Rhodospirillales</taxon>
        <taxon>Rhodospirillaceae</taxon>
        <taxon>Hwanghaeella</taxon>
    </lineage>
</organism>
<dbReference type="InterPro" id="IPR000700">
    <property type="entry name" value="PAS-assoc_C"/>
</dbReference>
<dbReference type="CDD" id="cd16922">
    <property type="entry name" value="HATPase_EvgS-ArcB-TorS-like"/>
    <property type="match status" value="1"/>
</dbReference>
<dbReference type="EC" id="2.7.13.3" evidence="3"/>
<dbReference type="AlphaFoldDB" id="A0A3S2Z6R8"/>
<dbReference type="InterPro" id="IPR001610">
    <property type="entry name" value="PAC"/>
</dbReference>
<evidence type="ECO:0000313" key="13">
    <source>
        <dbReference type="EMBL" id="RVU34603.1"/>
    </source>
</evidence>
<dbReference type="Pfam" id="PF08447">
    <property type="entry name" value="PAS_3"/>
    <property type="match status" value="2"/>
</dbReference>
<keyword evidence="4" id="KW-0597">Phosphoprotein</keyword>
<accession>A0A3S2Z6R8</accession>
<evidence type="ECO:0000256" key="6">
    <source>
        <dbReference type="ARBA" id="ARBA00022741"/>
    </source>
</evidence>
<dbReference type="Pfam" id="PF02518">
    <property type="entry name" value="HATPase_c"/>
    <property type="match status" value="1"/>
</dbReference>
<dbReference type="Gene3D" id="3.30.565.10">
    <property type="entry name" value="Histidine kinase-like ATPase, C-terminal domain"/>
    <property type="match status" value="1"/>
</dbReference>
<feature type="domain" description="Histidine kinase" evidence="11">
    <location>
        <begin position="439"/>
        <end position="659"/>
    </location>
</feature>
<dbReference type="InterPro" id="IPR003594">
    <property type="entry name" value="HATPase_dom"/>
</dbReference>
<dbReference type="PROSITE" id="PS50113">
    <property type="entry name" value="PAC"/>
    <property type="match status" value="2"/>
</dbReference>
<dbReference type="FunFam" id="3.30.565.10:FF:000006">
    <property type="entry name" value="Sensor histidine kinase WalK"/>
    <property type="match status" value="1"/>
</dbReference>
<comment type="catalytic activity">
    <reaction evidence="1">
        <text>ATP + protein L-histidine = ADP + protein N-phospho-L-histidine.</text>
        <dbReference type="EC" id="2.7.13.3"/>
    </reaction>
</comment>
<dbReference type="InterPro" id="IPR036890">
    <property type="entry name" value="HATPase_C_sf"/>
</dbReference>
<dbReference type="InterPro" id="IPR005467">
    <property type="entry name" value="His_kinase_dom"/>
</dbReference>
<dbReference type="Proteomes" id="UP000287447">
    <property type="component" value="Unassembled WGS sequence"/>
</dbReference>
<keyword evidence="9" id="KW-0902">Two-component regulatory system</keyword>
<keyword evidence="5" id="KW-0808">Transferase</keyword>
<dbReference type="RefSeq" id="WP_127766580.1">
    <property type="nucleotide sequence ID" value="NZ_SADE01000003.1"/>
</dbReference>
<proteinExistence type="predicted"/>
<evidence type="ECO:0000256" key="9">
    <source>
        <dbReference type="ARBA" id="ARBA00023012"/>
    </source>
</evidence>
<feature type="domain" description="PAC" evidence="12">
    <location>
        <begin position="242"/>
        <end position="294"/>
    </location>
</feature>
<dbReference type="SUPFAM" id="SSF55781">
    <property type="entry name" value="GAF domain-like"/>
    <property type="match status" value="1"/>
</dbReference>
<dbReference type="InterPro" id="IPR003661">
    <property type="entry name" value="HisK_dim/P_dom"/>
</dbReference>
<comment type="subcellular location">
    <subcellularLocation>
        <location evidence="2">Membrane</location>
    </subcellularLocation>
</comment>
<evidence type="ECO:0000313" key="14">
    <source>
        <dbReference type="Proteomes" id="UP000287447"/>
    </source>
</evidence>
<evidence type="ECO:0000256" key="10">
    <source>
        <dbReference type="ARBA" id="ARBA00023136"/>
    </source>
</evidence>
<dbReference type="InterPro" id="IPR036097">
    <property type="entry name" value="HisK_dim/P_sf"/>
</dbReference>
<name>A0A3S2Z6R8_9PROT</name>
<keyword evidence="8" id="KW-0067">ATP-binding</keyword>
<keyword evidence="14" id="KW-1185">Reference proteome</keyword>
<dbReference type="EMBL" id="SADE01000003">
    <property type="protein sequence ID" value="RVU34603.1"/>
    <property type="molecule type" value="Genomic_DNA"/>
</dbReference>
<dbReference type="InterPro" id="IPR035965">
    <property type="entry name" value="PAS-like_dom_sf"/>
</dbReference>
<protein>
    <recommendedName>
        <fullName evidence="3">histidine kinase</fullName>
        <ecNumber evidence="3">2.7.13.3</ecNumber>
    </recommendedName>
</protein>
<evidence type="ECO:0000256" key="4">
    <source>
        <dbReference type="ARBA" id="ARBA00022553"/>
    </source>
</evidence>
<evidence type="ECO:0000256" key="3">
    <source>
        <dbReference type="ARBA" id="ARBA00012438"/>
    </source>
</evidence>
<keyword evidence="6" id="KW-0547">Nucleotide-binding</keyword>
<dbReference type="SUPFAM" id="SSF55874">
    <property type="entry name" value="ATPase domain of HSP90 chaperone/DNA topoisomerase II/histidine kinase"/>
    <property type="match status" value="1"/>
</dbReference>
<keyword evidence="7" id="KW-0418">Kinase</keyword>
<dbReference type="GO" id="GO:0000155">
    <property type="term" value="F:phosphorelay sensor kinase activity"/>
    <property type="evidence" value="ECO:0007669"/>
    <property type="project" value="InterPro"/>
</dbReference>
<dbReference type="GO" id="GO:0005524">
    <property type="term" value="F:ATP binding"/>
    <property type="evidence" value="ECO:0007669"/>
    <property type="project" value="UniProtKB-KW"/>
</dbReference>
<dbReference type="InterPro" id="IPR050736">
    <property type="entry name" value="Sensor_HK_Regulatory"/>
</dbReference>
<evidence type="ECO:0000256" key="5">
    <source>
        <dbReference type="ARBA" id="ARBA00022679"/>
    </source>
</evidence>
<dbReference type="Gene3D" id="1.10.287.130">
    <property type="match status" value="1"/>
</dbReference>
<evidence type="ECO:0000259" key="12">
    <source>
        <dbReference type="PROSITE" id="PS50113"/>
    </source>
</evidence>
<dbReference type="SMART" id="SM00091">
    <property type="entry name" value="PAS"/>
    <property type="match status" value="2"/>
</dbReference>
<dbReference type="SMART" id="SM00387">
    <property type="entry name" value="HATPase_c"/>
    <property type="match status" value="1"/>
</dbReference>
<comment type="caution">
    <text evidence="13">The sequence shown here is derived from an EMBL/GenBank/DDBJ whole genome shotgun (WGS) entry which is preliminary data.</text>
</comment>
<dbReference type="SMART" id="SM00388">
    <property type="entry name" value="HisKA"/>
    <property type="match status" value="1"/>
</dbReference>
<dbReference type="SUPFAM" id="SSF55785">
    <property type="entry name" value="PYP-like sensor domain (PAS domain)"/>
    <property type="match status" value="2"/>
</dbReference>
<feature type="domain" description="PAC" evidence="12">
    <location>
        <begin position="369"/>
        <end position="421"/>
    </location>
</feature>
<dbReference type="PROSITE" id="PS50109">
    <property type="entry name" value="HIS_KIN"/>
    <property type="match status" value="1"/>
</dbReference>
<dbReference type="SMART" id="SM00086">
    <property type="entry name" value="PAC"/>
    <property type="match status" value="2"/>
</dbReference>
<dbReference type="FunFam" id="1.10.287.130:FF:000038">
    <property type="entry name" value="Sensory transduction histidine kinase"/>
    <property type="match status" value="1"/>
</dbReference>
<dbReference type="Gene3D" id="3.30.450.20">
    <property type="entry name" value="PAS domain"/>
    <property type="match status" value="2"/>
</dbReference>
<dbReference type="PRINTS" id="PR00344">
    <property type="entry name" value="BCTRLSENSOR"/>
</dbReference>